<dbReference type="Gene3D" id="2.60.120.430">
    <property type="entry name" value="Galactose-binding lectin"/>
    <property type="match status" value="1"/>
</dbReference>
<evidence type="ECO:0000256" key="1">
    <source>
        <dbReference type="SAM" id="SignalP"/>
    </source>
</evidence>
<sequence length="302" mass="32009">MKKLILPLLAVLILGSCGMESMTDTQPNQNLENNLLLKNGFIAQEESSSLTDLNSARVQVTDQYTILGTMSEGLATGFILNESVPAVITASGEVGFYFAGLGDPATPNGRPDVGSSNGFPVVSLVARVGGGDLQFVGTGPTQLTGTGEVVFYVNDSFFGDNSGSWNIQIAYECYPGPGYWKTHSELGPAQYDKTWALLSNGASTSFYLSGSTWLQVFNTAPARNAYYQLAHHFMAAKLNVLSGANPSAVSAELNTAEALLNTYTPAQVGALSMKSPVRTQMLTLASNLDNYNNSLSSPVSCN</sequence>
<proteinExistence type="predicted"/>
<name>A0A9X2P8L2_9BACT</name>
<protein>
    <submittedName>
        <fullName evidence="2">Uncharacterized protein</fullName>
    </submittedName>
</protein>
<keyword evidence="1" id="KW-0732">Signal</keyword>
<dbReference type="RefSeq" id="WP_258423273.1">
    <property type="nucleotide sequence ID" value="NZ_JANSUY010000006.1"/>
</dbReference>
<gene>
    <name evidence="2" type="ORF">NU887_10250</name>
</gene>
<dbReference type="Proteomes" id="UP001142175">
    <property type="component" value="Unassembled WGS sequence"/>
</dbReference>
<dbReference type="AlphaFoldDB" id="A0A9X2P8L2"/>
<dbReference type="PROSITE" id="PS51257">
    <property type="entry name" value="PROKAR_LIPOPROTEIN"/>
    <property type="match status" value="1"/>
</dbReference>
<keyword evidence="3" id="KW-1185">Reference proteome</keyword>
<dbReference type="EMBL" id="JANSUY010000006">
    <property type="protein sequence ID" value="MCR9015417.1"/>
    <property type="molecule type" value="Genomic_DNA"/>
</dbReference>
<evidence type="ECO:0000313" key="3">
    <source>
        <dbReference type="Proteomes" id="UP001142175"/>
    </source>
</evidence>
<reference evidence="2" key="1">
    <citation type="submission" date="2022-08" db="EMBL/GenBank/DDBJ databases">
        <authorList>
            <person name="Zhang D."/>
        </authorList>
    </citation>
    <scope>NUCLEOTIDE SEQUENCE</scope>
    <source>
        <strain evidence="2">XJ19-11</strain>
    </source>
</reference>
<evidence type="ECO:0000313" key="2">
    <source>
        <dbReference type="EMBL" id="MCR9015417.1"/>
    </source>
</evidence>
<accession>A0A9X2P8L2</accession>
<feature type="signal peptide" evidence="1">
    <location>
        <begin position="1"/>
        <end position="21"/>
    </location>
</feature>
<comment type="caution">
    <text evidence="2">The sequence shown here is derived from an EMBL/GenBank/DDBJ whole genome shotgun (WGS) entry which is preliminary data.</text>
</comment>
<feature type="chain" id="PRO_5040866404" evidence="1">
    <location>
        <begin position="22"/>
        <end position="302"/>
    </location>
</feature>
<organism evidence="2 3">
    <name type="scientific">Aquiflexum gelatinilyticum</name>
    <dbReference type="NCBI Taxonomy" id="2961943"/>
    <lineage>
        <taxon>Bacteria</taxon>
        <taxon>Pseudomonadati</taxon>
        <taxon>Bacteroidota</taxon>
        <taxon>Cytophagia</taxon>
        <taxon>Cytophagales</taxon>
        <taxon>Cyclobacteriaceae</taxon>
        <taxon>Aquiflexum</taxon>
    </lineage>
</organism>